<evidence type="ECO:0000313" key="6">
    <source>
        <dbReference type="EMBL" id="ETV85271.1"/>
    </source>
</evidence>
<feature type="binding site" evidence="3">
    <location>
        <position position="200"/>
    </location>
    <ligand>
        <name>Zn(2+)</name>
        <dbReference type="ChEBI" id="CHEBI:29105"/>
    </ligand>
</feature>
<dbReference type="EMBL" id="KI913118">
    <property type="protein sequence ID" value="ETV85271.1"/>
    <property type="molecule type" value="Genomic_DNA"/>
</dbReference>
<evidence type="ECO:0000256" key="4">
    <source>
        <dbReference type="SAM" id="MobiDB-lite"/>
    </source>
</evidence>
<dbReference type="SUPFAM" id="SSF52467">
    <property type="entry name" value="DHS-like NAD/FAD-binding domain"/>
    <property type="match status" value="1"/>
</dbReference>
<dbReference type="InterPro" id="IPR026590">
    <property type="entry name" value="Ssirtuin_cat_dom"/>
</dbReference>
<name>W4H106_APHAT</name>
<evidence type="ECO:0000256" key="1">
    <source>
        <dbReference type="ARBA" id="ARBA00022679"/>
    </source>
</evidence>
<reference evidence="6" key="1">
    <citation type="submission" date="2013-12" db="EMBL/GenBank/DDBJ databases">
        <title>The Genome Sequence of Aphanomyces astaci APO3.</title>
        <authorList>
            <consortium name="The Broad Institute Genomics Platform"/>
            <person name="Russ C."/>
            <person name="Tyler B."/>
            <person name="van West P."/>
            <person name="Dieguez-Uribeondo J."/>
            <person name="Young S.K."/>
            <person name="Zeng Q."/>
            <person name="Gargeya S."/>
            <person name="Fitzgerald M."/>
            <person name="Abouelleil A."/>
            <person name="Alvarado L."/>
            <person name="Chapman S.B."/>
            <person name="Gainer-Dewar J."/>
            <person name="Goldberg J."/>
            <person name="Griggs A."/>
            <person name="Gujja S."/>
            <person name="Hansen M."/>
            <person name="Howarth C."/>
            <person name="Imamovic A."/>
            <person name="Ireland A."/>
            <person name="Larimer J."/>
            <person name="McCowan C."/>
            <person name="Murphy C."/>
            <person name="Pearson M."/>
            <person name="Poon T.W."/>
            <person name="Priest M."/>
            <person name="Roberts A."/>
            <person name="Saif S."/>
            <person name="Shea T."/>
            <person name="Sykes S."/>
            <person name="Wortman J."/>
            <person name="Nusbaum C."/>
            <person name="Birren B."/>
        </authorList>
    </citation>
    <scope>NUCLEOTIDE SEQUENCE [LARGE SCALE GENOMIC DNA]</scope>
    <source>
        <strain evidence="6">APO3</strain>
    </source>
</reference>
<dbReference type="VEuPathDB" id="FungiDB:H257_03072"/>
<gene>
    <name evidence="6" type="ORF">H257_03072</name>
</gene>
<dbReference type="PANTHER" id="PTHR48252:SF77">
    <property type="entry name" value="HISTONE DEACETYLASE DOMAIN-CONTAINING PROTEIN"/>
    <property type="match status" value="1"/>
</dbReference>
<dbReference type="GO" id="GO:0016740">
    <property type="term" value="F:transferase activity"/>
    <property type="evidence" value="ECO:0007669"/>
    <property type="project" value="UniProtKB-KW"/>
</dbReference>
<dbReference type="InterPro" id="IPR026591">
    <property type="entry name" value="Sirtuin_cat_small_dom_sf"/>
</dbReference>
<evidence type="ECO:0000256" key="3">
    <source>
        <dbReference type="PROSITE-ProRule" id="PRU00236"/>
    </source>
</evidence>
<proteinExistence type="predicted"/>
<dbReference type="AlphaFoldDB" id="W4H106"/>
<accession>W4H106</accession>
<dbReference type="Gene3D" id="3.40.50.1220">
    <property type="entry name" value="TPP-binding domain"/>
    <property type="match status" value="1"/>
</dbReference>
<keyword evidence="3" id="KW-0862">Zinc</keyword>
<feature type="binding site" evidence="3">
    <location>
        <position position="166"/>
    </location>
    <ligand>
        <name>Zn(2+)</name>
        <dbReference type="ChEBI" id="CHEBI:29105"/>
    </ligand>
</feature>
<feature type="region of interest" description="Disordered" evidence="4">
    <location>
        <begin position="293"/>
        <end position="339"/>
    </location>
</feature>
<dbReference type="InterPro" id="IPR029035">
    <property type="entry name" value="DHS-like_NAD/FAD-binding_dom"/>
</dbReference>
<dbReference type="OrthoDB" id="424302at2759"/>
<keyword evidence="2" id="KW-0520">NAD</keyword>
<sequence length="348" mass="39088">MDTLPMAAVASAAEKILRADILLVAVGAGFSADSGLPVYKDIADVLAYHQLGVDYQDLCDPYWIYDDISIFLGFWGESFNQYRNTTPHAGYDILKRWKQRLTCQLIKDKLANNNPTNTTTSPFFVFTSNVDSHCTRVFAKNEVYDVHGNTDHWQCAGSKEKSPPCCNDTWTLPPAFRFDVDHRTMLVHDTSSPLLQCPRCKGPGRPNVLMFRDKHWIPNDAAADRYHAWEDAVEDVLQQHPSKRLVVLEIGCGTRVQDNKTANQSTRGCRWKLCAKTTKSSCRPCSKAAVKPRLSASTPKSKTKMTRSFRTPTCSPSTPRGSRRCKQSTTSFRAASSPSPRAIRHLWL</sequence>
<dbReference type="RefSeq" id="XP_009825289.1">
    <property type="nucleotide sequence ID" value="XM_009826987.1"/>
</dbReference>
<feature type="active site" description="Proton acceptor" evidence="3">
    <location>
        <position position="147"/>
    </location>
</feature>
<feature type="binding site" evidence="3">
    <location>
        <position position="155"/>
    </location>
    <ligand>
        <name>Zn(2+)</name>
        <dbReference type="ChEBI" id="CHEBI:29105"/>
    </ligand>
</feature>
<dbReference type="Gene3D" id="3.30.1600.10">
    <property type="entry name" value="SIR2/SIRT2 'Small Domain"/>
    <property type="match status" value="1"/>
</dbReference>
<dbReference type="GO" id="GO:0046872">
    <property type="term" value="F:metal ion binding"/>
    <property type="evidence" value="ECO:0007669"/>
    <property type="project" value="UniProtKB-KW"/>
</dbReference>
<feature type="compositionally biased region" description="Low complexity" evidence="4">
    <location>
        <begin position="328"/>
        <end position="339"/>
    </location>
</feature>
<evidence type="ECO:0000259" key="5">
    <source>
        <dbReference type="PROSITE" id="PS50305"/>
    </source>
</evidence>
<dbReference type="PROSITE" id="PS50305">
    <property type="entry name" value="SIRTUIN"/>
    <property type="match status" value="1"/>
</dbReference>
<evidence type="ECO:0000256" key="2">
    <source>
        <dbReference type="ARBA" id="ARBA00023027"/>
    </source>
</evidence>
<feature type="compositionally biased region" description="Polar residues" evidence="4">
    <location>
        <begin position="308"/>
        <end position="320"/>
    </location>
</feature>
<organism evidence="6">
    <name type="scientific">Aphanomyces astaci</name>
    <name type="common">Crayfish plague agent</name>
    <dbReference type="NCBI Taxonomy" id="112090"/>
    <lineage>
        <taxon>Eukaryota</taxon>
        <taxon>Sar</taxon>
        <taxon>Stramenopiles</taxon>
        <taxon>Oomycota</taxon>
        <taxon>Saprolegniomycetes</taxon>
        <taxon>Saprolegniales</taxon>
        <taxon>Verrucalvaceae</taxon>
        <taxon>Aphanomyces</taxon>
    </lineage>
</organism>
<dbReference type="PANTHER" id="PTHR48252">
    <property type="entry name" value="HISTONE DEACETYLASE 2-RELATED"/>
    <property type="match status" value="1"/>
</dbReference>
<dbReference type="GeneID" id="20805068"/>
<keyword evidence="1" id="KW-0808">Transferase</keyword>
<protein>
    <recommendedName>
        <fullName evidence="5">Deacetylase sirtuin-type domain-containing protein</fullName>
    </recommendedName>
</protein>
<feature type="domain" description="Deacetylase sirtuin-type" evidence="5">
    <location>
        <begin position="2"/>
        <end position="304"/>
    </location>
</feature>
<keyword evidence="3" id="KW-0479">Metal-binding</keyword>
<feature type="binding site" evidence="3">
    <location>
        <position position="197"/>
    </location>
    <ligand>
        <name>Zn(2+)</name>
        <dbReference type="ChEBI" id="CHEBI:29105"/>
    </ligand>
</feature>